<organism evidence="3 4">
    <name type="scientific">Occallatibacter riparius</name>
    <dbReference type="NCBI Taxonomy" id="1002689"/>
    <lineage>
        <taxon>Bacteria</taxon>
        <taxon>Pseudomonadati</taxon>
        <taxon>Acidobacteriota</taxon>
        <taxon>Terriglobia</taxon>
        <taxon>Terriglobales</taxon>
        <taxon>Acidobacteriaceae</taxon>
        <taxon>Occallatibacter</taxon>
    </lineage>
</organism>
<dbReference type="InterPro" id="IPR000250">
    <property type="entry name" value="Peptidase_G1"/>
</dbReference>
<feature type="active site" description="Proton acceptor" evidence="1">
    <location>
        <position position="289"/>
    </location>
</feature>
<evidence type="ECO:0000256" key="2">
    <source>
        <dbReference type="SAM" id="SignalP"/>
    </source>
</evidence>
<dbReference type="PRINTS" id="PR00977">
    <property type="entry name" value="SCYTLDPTASE"/>
</dbReference>
<evidence type="ECO:0000313" key="3">
    <source>
        <dbReference type="EMBL" id="UWZ82234.1"/>
    </source>
</evidence>
<dbReference type="InterPro" id="IPR013320">
    <property type="entry name" value="ConA-like_dom_sf"/>
</dbReference>
<dbReference type="RefSeq" id="WP_260791383.1">
    <property type="nucleotide sequence ID" value="NZ_CP093313.1"/>
</dbReference>
<dbReference type="PANTHER" id="PTHR37536:SF1">
    <property type="entry name" value="ASPERGILLOPEPSIN, PUTAITVE (AFU_ORTHOLOGUE AFUA_7G01200)"/>
    <property type="match status" value="1"/>
</dbReference>
<dbReference type="Gene3D" id="2.60.120.700">
    <property type="entry name" value="Peptidase G1"/>
    <property type="match status" value="1"/>
</dbReference>
<keyword evidence="4" id="KW-1185">Reference proteome</keyword>
<keyword evidence="2" id="KW-0732">Signal</keyword>
<evidence type="ECO:0000256" key="1">
    <source>
        <dbReference type="PIRSR" id="PIRSR600250-50"/>
    </source>
</evidence>
<dbReference type="GO" id="GO:0070007">
    <property type="term" value="F:glutamic-type endopeptidase activity"/>
    <property type="evidence" value="ECO:0007669"/>
    <property type="project" value="InterPro"/>
</dbReference>
<sequence length="354" mass="38244">MKKLSSALAAVVVLAAPITALAQNRVETPHRMQPNEHALNLPGATTIDAPPAGFDPITASDEELAYHGFPPRPNQATDGKAYASWAEAMQHSKTRVAPKLEQTNIFHGPAQMKKNATPAAVDSNPRLAAQPSNTYYSSNWSGYVATSGATSYGSSSYYYLINDMVVPIAQQRPGACTGGWAYGSEWNGIDGWGSGDVLQAGVEFDAYCSGSTRSAYYSAWYEWYPYGEVRIGGLPVTAGDDMFVEVWHTSATQGYAYIVNYNTNQSTTVGFTAPPGVSLVGNSAEWVVEAPTVGGSLATMVDYTRIPFWDSYAYTEAYTFYDVASSTPVDMEVGTSIVSYPEYLGIEAFTMHFQ</sequence>
<feature type="signal peptide" evidence="2">
    <location>
        <begin position="1"/>
        <end position="22"/>
    </location>
</feature>
<dbReference type="Pfam" id="PF01828">
    <property type="entry name" value="Peptidase_A4"/>
    <property type="match status" value="1"/>
</dbReference>
<dbReference type="SUPFAM" id="SSF49899">
    <property type="entry name" value="Concanavalin A-like lectins/glucanases"/>
    <property type="match status" value="1"/>
</dbReference>
<proteinExistence type="predicted"/>
<name>A0A9J7BKC8_9BACT</name>
<dbReference type="PANTHER" id="PTHR37536">
    <property type="entry name" value="PUTATIVE (AFU_ORTHOLOGUE AFUA_3G02970)-RELATED"/>
    <property type="match status" value="1"/>
</dbReference>
<dbReference type="AlphaFoldDB" id="A0A9J7BKC8"/>
<feature type="chain" id="PRO_5039926110" evidence="2">
    <location>
        <begin position="23"/>
        <end position="354"/>
    </location>
</feature>
<dbReference type="EMBL" id="CP093313">
    <property type="protein sequence ID" value="UWZ82234.1"/>
    <property type="molecule type" value="Genomic_DNA"/>
</dbReference>
<gene>
    <name evidence="3" type="ORF">MOP44_16815</name>
</gene>
<dbReference type="Proteomes" id="UP001059380">
    <property type="component" value="Chromosome"/>
</dbReference>
<dbReference type="InterPro" id="IPR038656">
    <property type="entry name" value="Peptidase_G1_sf"/>
</dbReference>
<evidence type="ECO:0000313" key="4">
    <source>
        <dbReference type="Proteomes" id="UP001059380"/>
    </source>
</evidence>
<accession>A0A9J7BKC8</accession>
<dbReference type="CDD" id="cd13426">
    <property type="entry name" value="Peptidase_G1"/>
    <property type="match status" value="1"/>
</dbReference>
<dbReference type="GO" id="GO:0006508">
    <property type="term" value="P:proteolysis"/>
    <property type="evidence" value="ECO:0007669"/>
    <property type="project" value="InterPro"/>
</dbReference>
<dbReference type="KEGG" id="orp:MOP44_16815"/>
<protein>
    <submittedName>
        <fullName evidence="3">G1 family endopeptidase</fullName>
    </submittedName>
</protein>
<reference evidence="3" key="1">
    <citation type="submission" date="2021-04" db="EMBL/GenBank/DDBJ databases">
        <title>Phylogenetic analysis of Acidobacteriaceae.</title>
        <authorList>
            <person name="Qiu L."/>
            <person name="Zhang Q."/>
        </authorList>
    </citation>
    <scope>NUCLEOTIDE SEQUENCE</scope>
    <source>
        <strain evidence="3">DSM 25168</strain>
    </source>
</reference>